<sequence length="62" mass="7429">MAAEWLRAPMRATRHGVTSRLVRQDAPPQEQAQTQPPCGERRTRGWWVEEDRWAERLFTIRR</sequence>
<comment type="caution">
    <text evidence="2">The sequence shown here is derived from an EMBL/GenBank/DDBJ whole genome shotgun (WGS) entry which is preliminary data.</text>
</comment>
<gene>
    <name evidence="2" type="ORF">GCM10025782_31780</name>
</gene>
<dbReference type="EMBL" id="BAABLO010000012">
    <property type="protein sequence ID" value="GAA4730369.1"/>
    <property type="molecule type" value="Genomic_DNA"/>
</dbReference>
<keyword evidence="3" id="KW-1185">Reference proteome</keyword>
<reference evidence="3" key="1">
    <citation type="journal article" date="2019" name="Int. J. Syst. Evol. Microbiol.">
        <title>The Global Catalogue of Microorganisms (GCM) 10K type strain sequencing project: providing services to taxonomists for standard genome sequencing and annotation.</title>
        <authorList>
            <consortium name="The Broad Institute Genomics Platform"/>
            <consortium name="The Broad Institute Genome Sequencing Center for Infectious Disease"/>
            <person name="Wu L."/>
            <person name="Ma J."/>
        </authorList>
    </citation>
    <scope>NUCLEOTIDE SEQUENCE [LARGE SCALE GENOMIC DNA]</scope>
    <source>
        <strain evidence="3">JCM 18961</strain>
    </source>
</reference>
<evidence type="ECO:0000313" key="2">
    <source>
        <dbReference type="EMBL" id="GAA4730369.1"/>
    </source>
</evidence>
<accession>A0ABP8YK35</accession>
<evidence type="ECO:0000313" key="3">
    <source>
        <dbReference type="Proteomes" id="UP001500556"/>
    </source>
</evidence>
<feature type="compositionally biased region" description="Low complexity" evidence="1">
    <location>
        <begin position="24"/>
        <end position="37"/>
    </location>
</feature>
<dbReference type="Proteomes" id="UP001500556">
    <property type="component" value="Unassembled WGS sequence"/>
</dbReference>
<feature type="region of interest" description="Disordered" evidence="1">
    <location>
        <begin position="16"/>
        <end position="43"/>
    </location>
</feature>
<protein>
    <submittedName>
        <fullName evidence="2">Uncharacterized protein</fullName>
    </submittedName>
</protein>
<organism evidence="2 3">
    <name type="scientific">Pedococcus ginsenosidimutans</name>
    <dbReference type="NCBI Taxonomy" id="490570"/>
    <lineage>
        <taxon>Bacteria</taxon>
        <taxon>Bacillati</taxon>
        <taxon>Actinomycetota</taxon>
        <taxon>Actinomycetes</taxon>
        <taxon>Micrococcales</taxon>
        <taxon>Intrasporangiaceae</taxon>
        <taxon>Pedococcus</taxon>
    </lineage>
</organism>
<name>A0ABP8YK35_9MICO</name>
<evidence type="ECO:0000256" key="1">
    <source>
        <dbReference type="SAM" id="MobiDB-lite"/>
    </source>
</evidence>
<proteinExistence type="predicted"/>